<evidence type="ECO:0000256" key="16">
    <source>
        <dbReference type="ARBA" id="ARBA00023146"/>
    </source>
</evidence>
<evidence type="ECO:0000313" key="23">
    <source>
        <dbReference type="WBParaSite" id="GPLIN_001012600"/>
    </source>
</evidence>
<keyword evidence="13" id="KW-0648">Protein biosynthesis</keyword>
<evidence type="ECO:0000256" key="19">
    <source>
        <dbReference type="SAM" id="Phobius"/>
    </source>
</evidence>
<keyword evidence="16" id="KW-0030">Aminoacyl-tRNA synthetase</keyword>
<dbReference type="WBParaSite" id="GPLIN_001012600">
    <property type="protein sequence ID" value="GPLIN_001012600"/>
    <property type="gene ID" value="GPLIN_001012600"/>
</dbReference>
<keyword evidence="9" id="KW-0479">Metal-binding</keyword>
<comment type="cofactor">
    <cofactor evidence="1">
        <name>Mg(2+)</name>
        <dbReference type="ChEBI" id="CHEBI:18420"/>
    </cofactor>
</comment>
<evidence type="ECO:0000256" key="3">
    <source>
        <dbReference type="ARBA" id="ARBA00004496"/>
    </source>
</evidence>
<dbReference type="GO" id="GO:0004930">
    <property type="term" value="F:G protein-coupled receptor activity"/>
    <property type="evidence" value="ECO:0007669"/>
    <property type="project" value="InterPro"/>
</dbReference>
<dbReference type="SUPFAM" id="SSF81321">
    <property type="entry name" value="Family A G protein-coupled receptor-like"/>
    <property type="match status" value="1"/>
</dbReference>
<evidence type="ECO:0000256" key="9">
    <source>
        <dbReference type="ARBA" id="ARBA00022723"/>
    </source>
</evidence>
<evidence type="ECO:0000256" key="20">
    <source>
        <dbReference type="SAM" id="SignalP"/>
    </source>
</evidence>
<dbReference type="InterPro" id="IPR000276">
    <property type="entry name" value="GPCR_Rhodpsn"/>
</dbReference>
<keyword evidence="11" id="KW-0067">ATP-binding</keyword>
<dbReference type="Gene3D" id="3.50.40.10">
    <property type="entry name" value="Phenylalanyl-trna Synthetase, Chain B, domain 3"/>
    <property type="match status" value="1"/>
</dbReference>
<dbReference type="Proteomes" id="UP000050741">
    <property type="component" value="Unassembled WGS sequence"/>
</dbReference>
<dbReference type="Gene3D" id="1.20.1070.10">
    <property type="entry name" value="Rhodopsin 7-helix transmembrane proteins"/>
    <property type="match status" value="1"/>
</dbReference>
<protein>
    <recommendedName>
        <fullName evidence="5">phenylalanine--tRNA ligase</fullName>
        <ecNumber evidence="5">6.1.1.20</ecNumber>
    </recommendedName>
    <alternativeName>
        <fullName evidence="17">Phenylalanyl-tRNA synthetase beta subunit</fullName>
    </alternativeName>
</protein>
<evidence type="ECO:0000256" key="6">
    <source>
        <dbReference type="ARBA" id="ARBA00022490"/>
    </source>
</evidence>
<dbReference type="PANTHER" id="PTHR46709">
    <property type="entry name" value="PROTEIN CBG23488-RELATED"/>
    <property type="match status" value="1"/>
</dbReference>
<dbReference type="AlphaFoldDB" id="A0A183CB75"/>
<evidence type="ECO:0000256" key="1">
    <source>
        <dbReference type="ARBA" id="ARBA00001946"/>
    </source>
</evidence>
<keyword evidence="14 19" id="KW-1133">Transmembrane helix</keyword>
<feature type="transmembrane region" description="Helical" evidence="19">
    <location>
        <begin position="544"/>
        <end position="564"/>
    </location>
</feature>
<dbReference type="GO" id="GO:0016020">
    <property type="term" value="C:membrane"/>
    <property type="evidence" value="ECO:0007669"/>
    <property type="project" value="UniProtKB-SubCell"/>
</dbReference>
<evidence type="ECO:0000256" key="11">
    <source>
        <dbReference type="ARBA" id="ARBA00022840"/>
    </source>
</evidence>
<dbReference type="GO" id="GO:0005524">
    <property type="term" value="F:ATP binding"/>
    <property type="evidence" value="ECO:0007669"/>
    <property type="project" value="UniProtKB-KW"/>
</dbReference>
<name>A0A183CB75_GLOPA</name>
<dbReference type="GO" id="GO:0005737">
    <property type="term" value="C:cytoplasm"/>
    <property type="evidence" value="ECO:0007669"/>
    <property type="project" value="UniProtKB-SubCell"/>
</dbReference>
<keyword evidence="22" id="KW-1185">Reference proteome</keyword>
<comment type="similarity">
    <text evidence="4">Belongs to the phenylalanyl-tRNA synthetase beta subunit family. Type 2 subfamily.</text>
</comment>
<feature type="transmembrane region" description="Helical" evidence="19">
    <location>
        <begin position="298"/>
        <end position="325"/>
    </location>
</feature>
<evidence type="ECO:0000256" key="7">
    <source>
        <dbReference type="ARBA" id="ARBA00022598"/>
    </source>
</evidence>
<feature type="region of interest" description="Disordered" evidence="18">
    <location>
        <begin position="491"/>
        <end position="520"/>
    </location>
</feature>
<evidence type="ECO:0000256" key="14">
    <source>
        <dbReference type="ARBA" id="ARBA00022989"/>
    </source>
</evidence>
<keyword evidence="6" id="KW-0963">Cytoplasm</keyword>
<dbReference type="SUPFAM" id="SSF56037">
    <property type="entry name" value="PheT/TilS domain"/>
    <property type="match status" value="1"/>
</dbReference>
<evidence type="ECO:0000256" key="10">
    <source>
        <dbReference type="ARBA" id="ARBA00022741"/>
    </source>
</evidence>
<sequence length="712" mass="81246">MQRHRPRVTLLMMCWSFAYKLCTYFEIEVVENDNCTEFERFANQVAHFLAFIEVKITKPPIYEVATVPNALKIVIDKSVKNVRPFVVGAVLRGVHFDADAYASFIDLQDKLHQNIGRKRTLVSMGTHDLDTIKGPFKYCARPPRDIVFKPLNQSRAMNATEQMELYADSHLREYLPIIRDKPLYPVILDADGVVCSMPPIINSDHSKITLNTRNIFIEMTGTDLNKLEIALDTLVTMFGQYCARPFCIEPVQIGTDYLEVKILLIGVFATGLALLSFLFNAFFSLVFALNARLRRSSLYYFGVLALLDLALAINYLALMSVPVYMDQYRLLWLYQLFLAYLRPMLSLSYFAMFASVLMILLATSERLLQTFSGRRVVKARRLMQRHRPRVTLLMMCWSFAYKLCTYFEIEVVENDNCTEFERFEVRSAVEGDEWHVYRFWWMFVFRNVIDHIVPFFLLIILNFFIIRALNREHFRATQSFATAAASASAVPLRDSDRRRHSTATAARDSLRQKGSGGGRLQRHALTLAEDNAQKKNLRAATRTLIAVVSMYLMSKVLQVAVTFFETFSTDEMIIAANYGPFRPLYSYVNDTISILTLLSSTLRFPVYCACNKPILTASKATLRRLFGPEWPPMLTATNNCTKTSFCSSSRSQSPPGKRRVHKFVPAAANGRRCNARAQSPRSRSVNSPAAARIAIRGIDEAELVAMMLNTTN</sequence>
<keyword evidence="20" id="KW-0732">Signal</keyword>
<dbReference type="Pfam" id="PF03483">
    <property type="entry name" value="B3_4"/>
    <property type="match status" value="1"/>
</dbReference>
<dbReference type="GO" id="GO:0003723">
    <property type="term" value="F:RNA binding"/>
    <property type="evidence" value="ECO:0007669"/>
    <property type="project" value="InterPro"/>
</dbReference>
<evidence type="ECO:0000256" key="13">
    <source>
        <dbReference type="ARBA" id="ARBA00022917"/>
    </source>
</evidence>
<dbReference type="GO" id="GO:0046872">
    <property type="term" value="F:metal ion binding"/>
    <property type="evidence" value="ECO:0007669"/>
    <property type="project" value="UniProtKB-KW"/>
</dbReference>
<organism evidence="22 23">
    <name type="scientific">Globodera pallida</name>
    <name type="common">Potato cyst nematode worm</name>
    <name type="synonym">Heterodera pallida</name>
    <dbReference type="NCBI Taxonomy" id="36090"/>
    <lineage>
        <taxon>Eukaryota</taxon>
        <taxon>Metazoa</taxon>
        <taxon>Ecdysozoa</taxon>
        <taxon>Nematoda</taxon>
        <taxon>Chromadorea</taxon>
        <taxon>Rhabditida</taxon>
        <taxon>Tylenchina</taxon>
        <taxon>Tylenchomorpha</taxon>
        <taxon>Tylenchoidea</taxon>
        <taxon>Heteroderidae</taxon>
        <taxon>Heteroderinae</taxon>
        <taxon>Globodera</taxon>
    </lineage>
</organism>
<dbReference type="Pfam" id="PF00001">
    <property type="entry name" value="7tm_1"/>
    <property type="match status" value="1"/>
</dbReference>
<feature type="signal peptide" evidence="20">
    <location>
        <begin position="1"/>
        <end position="22"/>
    </location>
</feature>
<evidence type="ECO:0000259" key="21">
    <source>
        <dbReference type="PROSITE" id="PS50262"/>
    </source>
</evidence>
<keyword evidence="15 19" id="KW-0472">Membrane</keyword>
<reference evidence="23" key="3">
    <citation type="submission" date="2016-06" db="UniProtKB">
        <authorList>
            <consortium name="WormBaseParasite"/>
        </authorList>
    </citation>
    <scope>IDENTIFICATION</scope>
</reference>
<feature type="transmembrane region" description="Helical" evidence="19">
    <location>
        <begin position="389"/>
        <end position="409"/>
    </location>
</feature>
<dbReference type="GO" id="GO:0004826">
    <property type="term" value="F:phenylalanine-tRNA ligase activity"/>
    <property type="evidence" value="ECO:0007669"/>
    <property type="project" value="UniProtKB-EC"/>
</dbReference>
<reference evidence="22" key="1">
    <citation type="submission" date="2013-12" db="EMBL/GenBank/DDBJ databases">
        <authorList>
            <person name="Aslett M."/>
        </authorList>
    </citation>
    <scope>NUCLEOTIDE SEQUENCE [LARGE SCALE GENOMIC DNA]</scope>
    <source>
        <strain evidence="22">Lindley</strain>
    </source>
</reference>
<evidence type="ECO:0000256" key="5">
    <source>
        <dbReference type="ARBA" id="ARBA00012814"/>
    </source>
</evidence>
<dbReference type="FunFam" id="3.50.40.10:FF:000002">
    <property type="entry name" value="phenylalanine--tRNA ligase beta subunit"/>
    <property type="match status" value="1"/>
</dbReference>
<comment type="subcellular location">
    <subcellularLocation>
        <location evidence="3">Cytoplasm</location>
    </subcellularLocation>
    <subcellularLocation>
        <location evidence="2">Membrane</location>
    </subcellularLocation>
</comment>
<keyword evidence="12" id="KW-0460">Magnesium</keyword>
<dbReference type="PROSITE" id="PS50262">
    <property type="entry name" value="G_PROTEIN_RECEP_F1_2"/>
    <property type="match status" value="1"/>
</dbReference>
<evidence type="ECO:0000256" key="18">
    <source>
        <dbReference type="SAM" id="MobiDB-lite"/>
    </source>
</evidence>
<dbReference type="InterPro" id="IPR020825">
    <property type="entry name" value="Phe-tRNA_synthase-like_B3/B4"/>
</dbReference>
<evidence type="ECO:0000256" key="12">
    <source>
        <dbReference type="ARBA" id="ARBA00022842"/>
    </source>
</evidence>
<evidence type="ECO:0000256" key="2">
    <source>
        <dbReference type="ARBA" id="ARBA00004370"/>
    </source>
</evidence>
<dbReference type="InterPro" id="IPR017452">
    <property type="entry name" value="GPCR_Rhodpsn_7TM"/>
</dbReference>
<dbReference type="InterPro" id="IPR005146">
    <property type="entry name" value="B3/B4_tRNA-bd"/>
</dbReference>
<reference evidence="22" key="2">
    <citation type="submission" date="2014-05" db="EMBL/GenBank/DDBJ databases">
        <title>The genome and life-stage specific transcriptomes of Globodera pallida elucidate key aspects of plant parasitism by a cyst nematode.</title>
        <authorList>
            <person name="Cotton J.A."/>
            <person name="Lilley C.J."/>
            <person name="Jones L.M."/>
            <person name="Kikuchi T."/>
            <person name="Reid A.J."/>
            <person name="Thorpe P."/>
            <person name="Tsai I.J."/>
            <person name="Beasley H."/>
            <person name="Blok V."/>
            <person name="Cock P.J.A."/>
            <person name="Van den Akker S.E."/>
            <person name="Holroyd N."/>
            <person name="Hunt M."/>
            <person name="Mantelin S."/>
            <person name="Naghra H."/>
            <person name="Pain A."/>
            <person name="Palomares-Rius J.E."/>
            <person name="Zarowiecki M."/>
            <person name="Berriman M."/>
            <person name="Jones J.T."/>
            <person name="Urwin P.E."/>
        </authorList>
    </citation>
    <scope>NUCLEOTIDE SEQUENCE [LARGE SCALE GENOMIC DNA]</scope>
    <source>
        <strain evidence="22">Lindley</strain>
    </source>
</reference>
<evidence type="ECO:0000256" key="17">
    <source>
        <dbReference type="ARBA" id="ARBA00033189"/>
    </source>
</evidence>
<feature type="domain" description="G-protein coupled receptors family 1 profile" evidence="21">
    <location>
        <begin position="279"/>
        <end position="607"/>
    </location>
</feature>
<feature type="transmembrane region" description="Helical" evidence="19">
    <location>
        <begin position="262"/>
        <end position="286"/>
    </location>
</feature>
<evidence type="ECO:0000256" key="8">
    <source>
        <dbReference type="ARBA" id="ARBA00022692"/>
    </source>
</evidence>
<dbReference type="EC" id="6.1.1.20" evidence="5"/>
<dbReference type="SMART" id="SM00873">
    <property type="entry name" value="B3_4"/>
    <property type="match status" value="1"/>
</dbReference>
<evidence type="ECO:0000313" key="22">
    <source>
        <dbReference type="Proteomes" id="UP000050741"/>
    </source>
</evidence>
<keyword evidence="10" id="KW-0547">Nucleotide-binding</keyword>
<proteinExistence type="inferred from homology"/>
<evidence type="ECO:0000256" key="15">
    <source>
        <dbReference type="ARBA" id="ARBA00023136"/>
    </source>
</evidence>
<feature type="chain" id="PRO_5008147381" description="phenylalanine--tRNA ligase" evidence="20">
    <location>
        <begin position="23"/>
        <end position="712"/>
    </location>
</feature>
<evidence type="ECO:0000256" key="4">
    <source>
        <dbReference type="ARBA" id="ARBA00007438"/>
    </source>
</evidence>
<dbReference type="GO" id="GO:0006432">
    <property type="term" value="P:phenylalanyl-tRNA aminoacylation"/>
    <property type="evidence" value="ECO:0007669"/>
    <property type="project" value="UniProtKB-ARBA"/>
</dbReference>
<feature type="transmembrane region" description="Helical" evidence="19">
    <location>
        <begin position="439"/>
        <end position="465"/>
    </location>
</feature>
<accession>A0A183CB75</accession>
<dbReference type="PANTHER" id="PTHR46709:SF6">
    <property type="entry name" value="G-PROTEIN COUPLED RECEPTORS FAMILY 1 PROFILE DOMAIN-CONTAINING PROTEIN"/>
    <property type="match status" value="1"/>
</dbReference>
<keyword evidence="8 19" id="KW-0812">Transmembrane</keyword>
<keyword evidence="7" id="KW-0436">Ligase</keyword>
<feature type="transmembrane region" description="Helical" evidence="19">
    <location>
        <begin position="345"/>
        <end position="368"/>
    </location>
</feature>